<comment type="caution">
    <text evidence="2">The sequence shown here is derived from an EMBL/GenBank/DDBJ whole genome shotgun (WGS) entry which is preliminary data.</text>
</comment>
<dbReference type="HOGENOM" id="CLU_041900_4_1_9"/>
<evidence type="ECO:0000313" key="3">
    <source>
        <dbReference type="Proteomes" id="UP000010296"/>
    </source>
</evidence>
<evidence type="ECO:0000313" key="2">
    <source>
        <dbReference type="EMBL" id="EFU72834.1"/>
    </source>
</evidence>
<reference evidence="2 3" key="1">
    <citation type="submission" date="2010-12" db="EMBL/GenBank/DDBJ databases">
        <authorList>
            <person name="Muzny D."/>
            <person name="Qin X."/>
            <person name="Deng J."/>
            <person name="Jiang H."/>
            <person name="Liu Y."/>
            <person name="Qu J."/>
            <person name="Song X.-Z."/>
            <person name="Zhang L."/>
            <person name="Thornton R."/>
            <person name="Coyle M."/>
            <person name="Francisco L."/>
            <person name="Jackson L."/>
            <person name="Javaid M."/>
            <person name="Korchina V."/>
            <person name="Kovar C."/>
            <person name="Mata R."/>
            <person name="Mathew T."/>
            <person name="Ngo R."/>
            <person name="Nguyen L."/>
            <person name="Nguyen N."/>
            <person name="Okwuonu G."/>
            <person name="Ongeri F."/>
            <person name="Pham C."/>
            <person name="Simmons D."/>
            <person name="Wilczek-Boney K."/>
            <person name="Hale W."/>
            <person name="Jakkamsetti A."/>
            <person name="Pham P."/>
            <person name="Ruth R."/>
            <person name="San Lucas F."/>
            <person name="Warren J."/>
            <person name="Zhang J."/>
            <person name="Zhao Z."/>
            <person name="Zhou C."/>
            <person name="Zhu D."/>
            <person name="Lee S."/>
            <person name="Bess C."/>
            <person name="Blankenburg K."/>
            <person name="Forbes L."/>
            <person name="Fu Q."/>
            <person name="Gubbala S."/>
            <person name="Hirani K."/>
            <person name="Jayaseelan J.C."/>
            <person name="Lara F."/>
            <person name="Munidasa M."/>
            <person name="Palculict T."/>
            <person name="Patil S."/>
            <person name="Pu L.-L."/>
            <person name="Saada N."/>
            <person name="Tang L."/>
            <person name="Weissenberger G."/>
            <person name="Zhu Y."/>
            <person name="Hemphill L."/>
            <person name="Shang Y."/>
            <person name="Youmans B."/>
            <person name="Ayvaz T."/>
            <person name="Ross M."/>
            <person name="Santibanez J."/>
            <person name="Aqrawi P."/>
            <person name="Gross S."/>
            <person name="Joshi V."/>
            <person name="Fowler G."/>
            <person name="Nazareth L."/>
            <person name="Reid J."/>
            <person name="Worley K."/>
            <person name="Petrosino J."/>
            <person name="Highlander S."/>
            <person name="Gibbs R."/>
        </authorList>
    </citation>
    <scope>NUCLEOTIDE SEQUENCE [LARGE SCALE GENOMIC DNA]</scope>
    <source>
        <strain evidence="3">DSM 15952 / CCUG 50447 / LMG 22039 / TP 1.5</strain>
    </source>
</reference>
<evidence type="ECO:0000259" key="1">
    <source>
        <dbReference type="Pfam" id="PF01610"/>
    </source>
</evidence>
<dbReference type="Pfam" id="PF01610">
    <property type="entry name" value="DDE_Tnp_ISL3"/>
    <property type="match status" value="1"/>
</dbReference>
<dbReference type="eggNOG" id="COG3464">
    <property type="taxonomic scope" value="Bacteria"/>
</dbReference>
<organism evidence="2 3">
    <name type="scientific">Enterococcus italicus (strain DSM 15952 / CCUG 50447 / LMG 22039 / TP 1.5)</name>
    <dbReference type="NCBI Taxonomy" id="888064"/>
    <lineage>
        <taxon>Bacteria</taxon>
        <taxon>Bacillati</taxon>
        <taxon>Bacillota</taxon>
        <taxon>Bacilli</taxon>
        <taxon>Lactobacillales</taxon>
        <taxon>Enterococcaceae</taxon>
        <taxon>Enterococcus</taxon>
    </lineage>
</organism>
<feature type="domain" description="Transposase IS204/IS1001/IS1096/IS1165 DDE" evidence="1">
    <location>
        <begin position="166"/>
        <end position="282"/>
    </location>
</feature>
<dbReference type="InterPro" id="IPR002560">
    <property type="entry name" value="Transposase_DDE"/>
</dbReference>
<gene>
    <name evidence="2" type="primary">tnp4</name>
    <name evidence="2" type="ORF">HMPREF9088_2333</name>
</gene>
<dbReference type="InterPro" id="IPR047951">
    <property type="entry name" value="Transpos_ISL3"/>
</dbReference>
<sequence>MAHSYFIRKTLGIKDKNIHFEEQVTEERINDQNHLVLYGKLTYTPKACEKCGTVNRSSADIVKNGTKLSTLKIGQINFQPVLLKLKKQRFLCKHCRSTFTAETSLVDRHCFISNFVKSTIAMELRHEQSMKLIREHLNVSSNTVIRVLRKVGETLAPERHYLSSHLCIDEFKSVKNVSGAMSFIFMNAVNHEVIDIVENRQQNYLSDYFMRYLLNARLRVKTVTMGMYLPYIGLIKACFPKANIIIDRFHIVQHLNRALNHVRIQTMNSLCYTRPRDYRKLKK</sequence>
<dbReference type="STRING" id="888064.HMPREF9088_2333"/>
<dbReference type="AlphaFoldDB" id="E6LIZ3"/>
<dbReference type="NCBIfam" id="NF033550">
    <property type="entry name" value="transpos_ISL3"/>
    <property type="match status" value="1"/>
</dbReference>
<dbReference type="PATRIC" id="fig|888064.11.peg.2018"/>
<name>E6LIZ3_ENTI1</name>
<dbReference type="Proteomes" id="UP000010296">
    <property type="component" value="Unassembled WGS sequence"/>
</dbReference>
<dbReference type="PANTHER" id="PTHR33498:SF1">
    <property type="entry name" value="TRANSPOSASE FOR INSERTION SEQUENCE ELEMENT IS1557"/>
    <property type="match status" value="1"/>
</dbReference>
<proteinExistence type="predicted"/>
<keyword evidence="3" id="KW-1185">Reference proteome</keyword>
<accession>E6LIZ3</accession>
<dbReference type="EMBL" id="AEPV01000105">
    <property type="protein sequence ID" value="EFU72834.1"/>
    <property type="molecule type" value="Genomic_DNA"/>
</dbReference>
<dbReference type="PANTHER" id="PTHR33498">
    <property type="entry name" value="TRANSPOSASE FOR INSERTION SEQUENCE ELEMENT IS1557"/>
    <property type="match status" value="1"/>
</dbReference>
<protein>
    <submittedName>
        <fullName evidence="2">Transposase</fullName>
    </submittedName>
</protein>